<dbReference type="Proteomes" id="UP001415857">
    <property type="component" value="Unassembled WGS sequence"/>
</dbReference>
<dbReference type="EMBL" id="JBBPBK010000003">
    <property type="protein sequence ID" value="KAK9288482.1"/>
    <property type="molecule type" value="Genomic_DNA"/>
</dbReference>
<comment type="caution">
    <text evidence="1">The sequence shown here is derived from an EMBL/GenBank/DDBJ whole genome shotgun (WGS) entry which is preliminary data.</text>
</comment>
<keyword evidence="2" id="KW-1185">Reference proteome</keyword>
<reference evidence="1 2" key="1">
    <citation type="journal article" date="2024" name="Plant J.">
        <title>Genome sequences and population genomics reveal climatic adaptation and genomic divergence between two closely related sweetgum species.</title>
        <authorList>
            <person name="Xu W.Q."/>
            <person name="Ren C.Q."/>
            <person name="Zhang X.Y."/>
            <person name="Comes H.P."/>
            <person name="Liu X.H."/>
            <person name="Li Y.G."/>
            <person name="Kettle C.J."/>
            <person name="Jalonen R."/>
            <person name="Gaisberger H."/>
            <person name="Ma Y.Z."/>
            <person name="Qiu Y.X."/>
        </authorList>
    </citation>
    <scope>NUCLEOTIDE SEQUENCE [LARGE SCALE GENOMIC DNA]</scope>
    <source>
        <strain evidence="1">Hangzhou</strain>
    </source>
</reference>
<protein>
    <submittedName>
        <fullName evidence="1">Uncharacterized protein</fullName>
    </submittedName>
</protein>
<name>A0AAP0S6T6_LIQFO</name>
<proteinExistence type="predicted"/>
<evidence type="ECO:0000313" key="1">
    <source>
        <dbReference type="EMBL" id="KAK9288482.1"/>
    </source>
</evidence>
<dbReference type="AlphaFoldDB" id="A0AAP0S6T6"/>
<gene>
    <name evidence="1" type="ORF">L1049_016940</name>
</gene>
<accession>A0AAP0S6T6</accession>
<sequence>MVEDAETWRGAAIEDDKEDERLVLKLGLAKGEKKDLERFELRCRRLTSRGVVVMVGVMQPMVPMEKSVKGQMIGKCSKYEFFGFLDQRVNPGITRGRGKFLIFSGLNDLIR</sequence>
<organism evidence="1 2">
    <name type="scientific">Liquidambar formosana</name>
    <name type="common">Formosan gum</name>
    <dbReference type="NCBI Taxonomy" id="63359"/>
    <lineage>
        <taxon>Eukaryota</taxon>
        <taxon>Viridiplantae</taxon>
        <taxon>Streptophyta</taxon>
        <taxon>Embryophyta</taxon>
        <taxon>Tracheophyta</taxon>
        <taxon>Spermatophyta</taxon>
        <taxon>Magnoliopsida</taxon>
        <taxon>eudicotyledons</taxon>
        <taxon>Gunneridae</taxon>
        <taxon>Pentapetalae</taxon>
        <taxon>Saxifragales</taxon>
        <taxon>Altingiaceae</taxon>
        <taxon>Liquidambar</taxon>
    </lineage>
</organism>
<evidence type="ECO:0000313" key="2">
    <source>
        <dbReference type="Proteomes" id="UP001415857"/>
    </source>
</evidence>